<dbReference type="EMBL" id="CAFBMI010000009">
    <property type="protein sequence ID" value="CAB4892714.1"/>
    <property type="molecule type" value="Genomic_DNA"/>
</dbReference>
<evidence type="ECO:0000313" key="2">
    <source>
        <dbReference type="EMBL" id="CAB4582318.1"/>
    </source>
</evidence>
<dbReference type="AlphaFoldDB" id="A0A6J6M5C1"/>
<organism evidence="3">
    <name type="scientific">freshwater metagenome</name>
    <dbReference type="NCBI Taxonomy" id="449393"/>
    <lineage>
        <taxon>unclassified sequences</taxon>
        <taxon>metagenomes</taxon>
        <taxon>ecological metagenomes</taxon>
    </lineage>
</organism>
<evidence type="ECO:0000313" key="4">
    <source>
        <dbReference type="EMBL" id="CAB4700427.1"/>
    </source>
</evidence>
<dbReference type="EMBL" id="CAFBPG010000010">
    <property type="protein sequence ID" value="CAB5004215.1"/>
    <property type="molecule type" value="Genomic_DNA"/>
</dbReference>
<dbReference type="EMBL" id="CAEZZZ010000014">
    <property type="protein sequence ID" value="CAB4776011.1"/>
    <property type="molecule type" value="Genomic_DNA"/>
</dbReference>
<dbReference type="EMBL" id="CAEZUA010000008">
    <property type="protein sequence ID" value="CAB4582318.1"/>
    <property type="molecule type" value="Genomic_DNA"/>
</dbReference>
<feature type="domain" description="ABM" evidence="1">
    <location>
        <begin position="2"/>
        <end position="97"/>
    </location>
</feature>
<accession>A0A6J6M5C1</accession>
<evidence type="ECO:0000313" key="3">
    <source>
        <dbReference type="EMBL" id="CAB4668208.1"/>
    </source>
</evidence>
<proteinExistence type="predicted"/>
<evidence type="ECO:0000259" key="1">
    <source>
        <dbReference type="PROSITE" id="PS51725"/>
    </source>
</evidence>
<dbReference type="EMBL" id="CAFAAR010000029">
    <property type="protein sequence ID" value="CAB4800720.1"/>
    <property type="molecule type" value="Genomic_DNA"/>
</dbReference>
<dbReference type="InterPro" id="IPR011008">
    <property type="entry name" value="Dimeric_a/b-barrel"/>
</dbReference>
<sequence length="99" mass="11619">MILEIASVEIQSDKHAEFEVAIKRAVDTILVKAKGFISFELQHGIEKADRITLLIRWETLDDHMVAFRQSDQYTKWREIIEPYFASTPQVDHWNQIFTA</sequence>
<dbReference type="SUPFAM" id="SSF54909">
    <property type="entry name" value="Dimeric alpha+beta barrel"/>
    <property type="match status" value="1"/>
</dbReference>
<dbReference type="Pfam" id="PF03992">
    <property type="entry name" value="ABM"/>
    <property type="match status" value="1"/>
</dbReference>
<protein>
    <submittedName>
        <fullName evidence="3">Unannotated protein</fullName>
    </submittedName>
</protein>
<dbReference type="EMBL" id="CAEZWS010000044">
    <property type="protein sequence ID" value="CAB4668208.1"/>
    <property type="molecule type" value="Genomic_DNA"/>
</dbReference>
<dbReference type="EMBL" id="CAEZXT010000047">
    <property type="protein sequence ID" value="CAB4700427.1"/>
    <property type="molecule type" value="Genomic_DNA"/>
</dbReference>
<evidence type="ECO:0000313" key="6">
    <source>
        <dbReference type="EMBL" id="CAB4800720.1"/>
    </source>
</evidence>
<evidence type="ECO:0000313" key="8">
    <source>
        <dbReference type="EMBL" id="CAB5004215.1"/>
    </source>
</evidence>
<evidence type="ECO:0000313" key="7">
    <source>
        <dbReference type="EMBL" id="CAB4892714.1"/>
    </source>
</evidence>
<reference evidence="3" key="1">
    <citation type="submission" date="2020-05" db="EMBL/GenBank/DDBJ databases">
        <authorList>
            <person name="Chiriac C."/>
            <person name="Salcher M."/>
            <person name="Ghai R."/>
            <person name="Kavagutti S V."/>
        </authorList>
    </citation>
    <scope>NUCLEOTIDE SEQUENCE</scope>
</reference>
<gene>
    <name evidence="2" type="ORF">UFOPK1773_00248</name>
    <name evidence="3" type="ORF">UFOPK2288_00879</name>
    <name evidence="4" type="ORF">UFOPK2589_00809</name>
    <name evidence="5" type="ORF">UFOPK2931_00436</name>
    <name evidence="6" type="ORF">UFOPK3056_00484</name>
    <name evidence="7" type="ORF">UFOPK3558_00218</name>
    <name evidence="8" type="ORF">UFOPK4074_00242</name>
</gene>
<name>A0A6J6M5C1_9ZZZZ</name>
<dbReference type="Gene3D" id="3.30.70.100">
    <property type="match status" value="1"/>
</dbReference>
<dbReference type="InterPro" id="IPR007138">
    <property type="entry name" value="ABM_dom"/>
</dbReference>
<dbReference type="PROSITE" id="PS51725">
    <property type="entry name" value="ABM"/>
    <property type="match status" value="1"/>
</dbReference>
<evidence type="ECO:0000313" key="5">
    <source>
        <dbReference type="EMBL" id="CAB4776011.1"/>
    </source>
</evidence>